<feature type="transmembrane region" description="Helical" evidence="1">
    <location>
        <begin position="33"/>
        <end position="55"/>
    </location>
</feature>
<reference evidence="2 3" key="1">
    <citation type="submission" date="2022-06" db="EMBL/GenBank/DDBJ databases">
        <title>Haloarcula sp. a new haloarchaeum isolate from saline soil.</title>
        <authorList>
            <person name="Strakova D."/>
            <person name="Galisteo C."/>
            <person name="Sanchez-Porro C."/>
            <person name="Ventosa A."/>
        </authorList>
    </citation>
    <scope>NUCLEOTIDE SEQUENCE [LARGE SCALE GENOMIC DNA]</scope>
    <source>
        <strain evidence="2 3">S1CR25-12</strain>
    </source>
</reference>
<evidence type="ECO:0000313" key="2">
    <source>
        <dbReference type="EMBL" id="MDS0260331.1"/>
    </source>
</evidence>
<feature type="transmembrane region" description="Helical" evidence="1">
    <location>
        <begin position="67"/>
        <end position="84"/>
    </location>
</feature>
<keyword evidence="1" id="KW-0472">Membrane</keyword>
<feature type="transmembrane region" description="Helical" evidence="1">
    <location>
        <begin position="150"/>
        <end position="175"/>
    </location>
</feature>
<protein>
    <submittedName>
        <fullName evidence="2">ABC transporter permease</fullName>
    </submittedName>
</protein>
<feature type="transmembrane region" description="Helical" evidence="1">
    <location>
        <begin position="232"/>
        <end position="250"/>
    </location>
</feature>
<dbReference type="EMBL" id="JAMQON010000003">
    <property type="protein sequence ID" value="MDS0260331.1"/>
    <property type="molecule type" value="Genomic_DNA"/>
</dbReference>
<keyword evidence="1" id="KW-1133">Transmembrane helix</keyword>
<comment type="caution">
    <text evidence="2">The sequence shown here is derived from an EMBL/GenBank/DDBJ whole genome shotgun (WGS) entry which is preliminary data.</text>
</comment>
<dbReference type="InterPro" id="IPR051784">
    <property type="entry name" value="Nod_factor_ABC_transporter"/>
</dbReference>
<evidence type="ECO:0000256" key="1">
    <source>
        <dbReference type="SAM" id="Phobius"/>
    </source>
</evidence>
<dbReference type="PANTHER" id="PTHR43229:SF6">
    <property type="entry name" value="ABC-TYPE MULTIDRUG TRANSPORT SYSTEM, PERMEASE COMPONENT"/>
    <property type="match status" value="1"/>
</dbReference>
<dbReference type="Proteomes" id="UP001259659">
    <property type="component" value="Unassembled WGS sequence"/>
</dbReference>
<feature type="transmembrane region" description="Helical" evidence="1">
    <location>
        <begin position="122"/>
        <end position="144"/>
    </location>
</feature>
<accession>A0ABU2FF26</accession>
<gene>
    <name evidence="2" type="ORF">NDI56_13085</name>
</gene>
<evidence type="ECO:0000313" key="3">
    <source>
        <dbReference type="Proteomes" id="UP001259659"/>
    </source>
</evidence>
<proteinExistence type="predicted"/>
<sequence length="266" mass="29008">MNATESASGRADRSLVALWRVVFEKEYIILRRYWFDTLAAIGVNYTIFVLLFLGVRTVVPAIIDGNLTAIIIGYFVWSMSWGSFQSSARTLKREAEWGTLEQTTMSPFGLFAVLTARIAAKLLFTLSRGVLILALLLVTTQHWISLDPVSLPPLVLVTMVSATGLGYAFGGLALVYKRVSSVFIIVQFLLIGAVGAPSSPLAKLLPLAWGTDLLVLVVTEGTPIWQLPPTDLLGVTAVSAGYLLFGYLAFRYAIAVSKRRGILGDY</sequence>
<dbReference type="RefSeq" id="WP_310919998.1">
    <property type="nucleotide sequence ID" value="NZ_JAMQON010000003.1"/>
</dbReference>
<keyword evidence="3" id="KW-1185">Reference proteome</keyword>
<feature type="transmembrane region" description="Helical" evidence="1">
    <location>
        <begin position="182"/>
        <end position="202"/>
    </location>
</feature>
<organism evidence="2 3">
    <name type="scientific">Haloarcula saliterrae</name>
    <dbReference type="NCBI Taxonomy" id="2950534"/>
    <lineage>
        <taxon>Archaea</taxon>
        <taxon>Methanobacteriati</taxon>
        <taxon>Methanobacteriota</taxon>
        <taxon>Stenosarchaea group</taxon>
        <taxon>Halobacteria</taxon>
        <taxon>Halobacteriales</taxon>
        <taxon>Haloarculaceae</taxon>
        <taxon>Haloarcula</taxon>
    </lineage>
</organism>
<name>A0ABU2FF26_9EURY</name>
<dbReference type="PANTHER" id="PTHR43229">
    <property type="entry name" value="NODULATION PROTEIN J"/>
    <property type="match status" value="1"/>
</dbReference>
<keyword evidence="1" id="KW-0812">Transmembrane</keyword>